<sequence length="90" mass="10359">MLTTLLSSCIRIWRRPARRRQRLAVIAQAHGQTMLLDCQRHQQGWSGVVKIREASQERVVHVCTELRANIDDALGDAEHDAQRLVLMFVQ</sequence>
<comment type="caution">
    <text evidence="1">The sequence shown here is derived from an EMBL/GenBank/DDBJ whole genome shotgun (WGS) entry which is preliminary data.</text>
</comment>
<accession>A0ABU1NK97</accession>
<gene>
    <name evidence="1" type="ORF">J2739_004691</name>
</gene>
<keyword evidence="2" id="KW-1185">Reference proteome</keyword>
<dbReference type="RefSeq" id="WP_309906121.1">
    <property type="nucleotide sequence ID" value="NZ_JAVDRF010000012.1"/>
</dbReference>
<dbReference type="Proteomes" id="UP001184230">
    <property type="component" value="Unassembled WGS sequence"/>
</dbReference>
<evidence type="ECO:0000313" key="1">
    <source>
        <dbReference type="EMBL" id="MDR6538898.1"/>
    </source>
</evidence>
<evidence type="ECO:0000313" key="2">
    <source>
        <dbReference type="Proteomes" id="UP001184230"/>
    </source>
</evidence>
<dbReference type="EMBL" id="JAVDRF010000012">
    <property type="protein sequence ID" value="MDR6538898.1"/>
    <property type="molecule type" value="Genomic_DNA"/>
</dbReference>
<protein>
    <submittedName>
        <fullName evidence="1">Uncharacterized protein</fullName>
    </submittedName>
</protein>
<name>A0ABU1NK97_9BURK</name>
<proteinExistence type="predicted"/>
<reference evidence="1 2" key="1">
    <citation type="submission" date="2023-07" db="EMBL/GenBank/DDBJ databases">
        <title>Sorghum-associated microbial communities from plants grown in Nebraska, USA.</title>
        <authorList>
            <person name="Schachtman D."/>
        </authorList>
    </citation>
    <scope>NUCLEOTIDE SEQUENCE [LARGE SCALE GENOMIC DNA]</scope>
    <source>
        <strain evidence="1 2">DS1781</strain>
    </source>
</reference>
<organism evidence="1 2">
    <name type="scientific">Variovorax soli</name>
    <dbReference type="NCBI Taxonomy" id="376815"/>
    <lineage>
        <taxon>Bacteria</taxon>
        <taxon>Pseudomonadati</taxon>
        <taxon>Pseudomonadota</taxon>
        <taxon>Betaproteobacteria</taxon>
        <taxon>Burkholderiales</taxon>
        <taxon>Comamonadaceae</taxon>
        <taxon>Variovorax</taxon>
    </lineage>
</organism>